<dbReference type="RefSeq" id="WP_246232186.1">
    <property type="nucleotide sequence ID" value="NZ_CP053069.1"/>
</dbReference>
<feature type="binding site" evidence="17">
    <location>
        <position position="252"/>
    </location>
    <ligand>
        <name>(6S)-NADPHX</name>
        <dbReference type="ChEBI" id="CHEBI:64076"/>
    </ligand>
</feature>
<evidence type="ECO:0000256" key="9">
    <source>
        <dbReference type="ARBA" id="ARBA00022958"/>
    </source>
</evidence>
<dbReference type="GO" id="GO:0046496">
    <property type="term" value="P:nicotinamide nucleotide metabolic process"/>
    <property type="evidence" value="ECO:0007669"/>
    <property type="project" value="UniProtKB-UniRule"/>
</dbReference>
<evidence type="ECO:0000256" key="12">
    <source>
        <dbReference type="ARBA" id="ARBA00023239"/>
    </source>
</evidence>
<feature type="binding site" evidence="18">
    <location>
        <position position="156"/>
    </location>
    <ligand>
        <name>K(+)</name>
        <dbReference type="ChEBI" id="CHEBI:29103"/>
    </ligand>
</feature>
<dbReference type="Pfam" id="PF01256">
    <property type="entry name" value="Carb_kinase"/>
    <property type="match status" value="1"/>
</dbReference>
<keyword evidence="6 17" id="KW-0547">Nucleotide-binding</keyword>
<reference evidence="22 23" key="1">
    <citation type="submission" date="2020-04" db="EMBL/GenBank/DDBJ databases">
        <title>Usitatibacter rugosus gen. nov., sp. nov. and Usitatibacter palustris sp. nov., novel members of Usitatibacteraceae fam. nov. within the order Nitrosomonadales isolated from soil.</title>
        <authorList>
            <person name="Huber K.J."/>
            <person name="Neumann-Schaal M."/>
            <person name="Geppert A."/>
            <person name="Luckner M."/>
            <person name="Wanner G."/>
            <person name="Overmann J."/>
        </authorList>
    </citation>
    <scope>NUCLEOTIDE SEQUENCE [LARGE SCALE GENOMIC DNA]</scope>
    <source>
        <strain evidence="22 23">0125_3</strain>
    </source>
</reference>
<comment type="catalytic activity">
    <reaction evidence="2 18 19">
        <text>(6R)-NADPHX = (6S)-NADPHX</text>
        <dbReference type="Rhea" id="RHEA:32227"/>
        <dbReference type="ChEBI" id="CHEBI:64076"/>
        <dbReference type="ChEBI" id="CHEBI:64077"/>
        <dbReference type="EC" id="5.1.99.6"/>
    </reaction>
</comment>
<keyword evidence="9 18" id="KW-0630">Potassium</keyword>
<proteinExistence type="inferred from homology"/>
<comment type="cofactor">
    <cofactor evidence="18 19">
        <name>K(+)</name>
        <dbReference type="ChEBI" id="CHEBI:29103"/>
    </cofactor>
    <text evidence="18 19">Binds 1 potassium ion per subunit.</text>
</comment>
<comment type="cofactor">
    <cofactor evidence="17">
        <name>Mg(2+)</name>
        <dbReference type="ChEBI" id="CHEBI:18420"/>
    </cofactor>
</comment>
<comment type="similarity">
    <text evidence="3 19">In the N-terminal section; belongs to the NnrE/AIBP family.</text>
</comment>
<dbReference type="Gene3D" id="3.40.50.10260">
    <property type="entry name" value="YjeF N-terminal domain"/>
    <property type="match status" value="1"/>
</dbReference>
<comment type="function">
    <text evidence="17">Catalyzes the dehydration of the S-form of NAD(P)HX at the expense of ADP, which is converted to AMP. Together with NAD(P)HX epimerase, which catalyzes the epimerization of the S- and R-forms, the enzyme allows the repair of both epimers of NAD(P)HX, a damaged form of NAD(P)H that is a result of enzymatic or heat-dependent hydration.</text>
</comment>
<comment type="subunit">
    <text evidence="17">Homotetramer.</text>
</comment>
<evidence type="ECO:0000256" key="18">
    <source>
        <dbReference type="HAMAP-Rule" id="MF_01966"/>
    </source>
</evidence>
<dbReference type="InterPro" id="IPR036652">
    <property type="entry name" value="YjeF_N_dom_sf"/>
</dbReference>
<evidence type="ECO:0000313" key="23">
    <source>
        <dbReference type="Proteomes" id="UP000501534"/>
    </source>
</evidence>
<evidence type="ECO:0000256" key="5">
    <source>
        <dbReference type="ARBA" id="ARBA00022723"/>
    </source>
</evidence>
<comment type="catalytic activity">
    <reaction evidence="15 17 19">
        <text>(6S)-NADHX + ADP = AMP + phosphate + NADH + H(+)</text>
        <dbReference type="Rhea" id="RHEA:32223"/>
        <dbReference type="ChEBI" id="CHEBI:15378"/>
        <dbReference type="ChEBI" id="CHEBI:43474"/>
        <dbReference type="ChEBI" id="CHEBI:57945"/>
        <dbReference type="ChEBI" id="CHEBI:64074"/>
        <dbReference type="ChEBI" id="CHEBI:456215"/>
        <dbReference type="ChEBI" id="CHEBI:456216"/>
        <dbReference type="EC" id="4.2.1.136"/>
    </reaction>
</comment>
<feature type="binding site" evidence="18">
    <location>
        <begin position="124"/>
        <end position="130"/>
    </location>
    <ligand>
        <name>(6S)-NADPHX</name>
        <dbReference type="ChEBI" id="CHEBI:64076"/>
    </ligand>
</feature>
<feature type="binding site" evidence="18">
    <location>
        <begin position="57"/>
        <end position="61"/>
    </location>
    <ligand>
        <name>(6S)-NADPHX</name>
        <dbReference type="ChEBI" id="CHEBI:64076"/>
    </ligand>
</feature>
<comment type="similarity">
    <text evidence="4 19">In the C-terminal section; belongs to the NnrD/CARKD family.</text>
</comment>
<gene>
    <name evidence="22" type="primary">nnr</name>
    <name evidence="17" type="synonym">nnrD</name>
    <name evidence="18" type="synonym">nnrE</name>
    <name evidence="22" type="ORF">DSM104443_02389</name>
</gene>
<dbReference type="SUPFAM" id="SSF53613">
    <property type="entry name" value="Ribokinase-like"/>
    <property type="match status" value="1"/>
</dbReference>
<dbReference type="InterPro" id="IPR029056">
    <property type="entry name" value="Ribokinase-like"/>
</dbReference>
<dbReference type="GO" id="GO:0052855">
    <property type="term" value="F:ADP-dependent NAD(P)H-hydrate dehydratase activity"/>
    <property type="evidence" value="ECO:0007669"/>
    <property type="project" value="UniProtKB-UniRule"/>
</dbReference>
<dbReference type="PIRSF" id="PIRSF017184">
    <property type="entry name" value="Nnr"/>
    <property type="match status" value="1"/>
</dbReference>
<dbReference type="PROSITE" id="PS51383">
    <property type="entry name" value="YJEF_C_3"/>
    <property type="match status" value="1"/>
</dbReference>
<dbReference type="GO" id="GO:0046872">
    <property type="term" value="F:metal ion binding"/>
    <property type="evidence" value="ECO:0007669"/>
    <property type="project" value="UniProtKB-UniRule"/>
</dbReference>
<evidence type="ECO:0000256" key="4">
    <source>
        <dbReference type="ARBA" id="ARBA00009524"/>
    </source>
</evidence>
<dbReference type="SUPFAM" id="SSF64153">
    <property type="entry name" value="YjeF N-terminal domain-like"/>
    <property type="match status" value="1"/>
</dbReference>
<keyword evidence="10 17" id="KW-0520">NAD</keyword>
<keyword evidence="13" id="KW-0511">Multifunctional enzyme</keyword>
<dbReference type="InterPro" id="IPR030677">
    <property type="entry name" value="Nnr"/>
</dbReference>
<feature type="binding site" evidence="17">
    <location>
        <begin position="392"/>
        <end position="396"/>
    </location>
    <ligand>
        <name>AMP</name>
        <dbReference type="ChEBI" id="CHEBI:456215"/>
    </ligand>
</feature>
<dbReference type="NCBIfam" id="TIGR00196">
    <property type="entry name" value="yjeF_cterm"/>
    <property type="match status" value="1"/>
</dbReference>
<dbReference type="Proteomes" id="UP000501534">
    <property type="component" value="Chromosome"/>
</dbReference>
<comment type="caution">
    <text evidence="18">Lacks conserved residue(s) required for the propagation of feature annotation.</text>
</comment>
<feature type="binding site" evidence="17">
    <location>
        <position position="355"/>
    </location>
    <ligand>
        <name>(6S)-NADPHX</name>
        <dbReference type="ChEBI" id="CHEBI:64076"/>
    </ligand>
</feature>
<comment type="similarity">
    <text evidence="18">Belongs to the NnrE/AIBP family.</text>
</comment>
<evidence type="ECO:0000256" key="16">
    <source>
        <dbReference type="ARBA" id="ARBA00049209"/>
    </source>
</evidence>
<evidence type="ECO:0000256" key="11">
    <source>
        <dbReference type="ARBA" id="ARBA00023235"/>
    </source>
</evidence>
<evidence type="ECO:0000256" key="2">
    <source>
        <dbReference type="ARBA" id="ARBA00000909"/>
    </source>
</evidence>
<evidence type="ECO:0000256" key="15">
    <source>
        <dbReference type="ARBA" id="ARBA00048238"/>
    </source>
</evidence>
<dbReference type="CDD" id="cd01171">
    <property type="entry name" value="YXKO-related"/>
    <property type="match status" value="1"/>
</dbReference>
<feature type="binding site" evidence="18">
    <location>
        <position position="58"/>
    </location>
    <ligand>
        <name>K(+)</name>
        <dbReference type="ChEBI" id="CHEBI:29103"/>
    </ligand>
</feature>
<keyword evidence="5 18" id="KW-0479">Metal-binding</keyword>
<evidence type="ECO:0000256" key="14">
    <source>
        <dbReference type="ARBA" id="ARBA00025153"/>
    </source>
</evidence>
<dbReference type="EMBL" id="CP053069">
    <property type="protein sequence ID" value="QJR11314.1"/>
    <property type="molecule type" value="Genomic_DNA"/>
</dbReference>
<feature type="binding site" evidence="17">
    <location>
        <position position="421"/>
    </location>
    <ligand>
        <name>AMP</name>
        <dbReference type="ChEBI" id="CHEBI:456215"/>
    </ligand>
</feature>
<dbReference type="HAMAP" id="MF_01965">
    <property type="entry name" value="NADHX_dehydratase"/>
    <property type="match status" value="1"/>
</dbReference>
<evidence type="ECO:0000256" key="10">
    <source>
        <dbReference type="ARBA" id="ARBA00023027"/>
    </source>
</evidence>
<evidence type="ECO:0000256" key="8">
    <source>
        <dbReference type="ARBA" id="ARBA00022857"/>
    </source>
</evidence>
<comment type="catalytic activity">
    <reaction evidence="1 18 19">
        <text>(6R)-NADHX = (6S)-NADHX</text>
        <dbReference type="Rhea" id="RHEA:32215"/>
        <dbReference type="ChEBI" id="CHEBI:64074"/>
        <dbReference type="ChEBI" id="CHEBI:64075"/>
        <dbReference type="EC" id="5.1.99.6"/>
    </reaction>
</comment>
<comment type="catalytic activity">
    <reaction evidence="16 17 19">
        <text>(6S)-NADPHX + ADP = AMP + phosphate + NADPH + H(+)</text>
        <dbReference type="Rhea" id="RHEA:32235"/>
        <dbReference type="ChEBI" id="CHEBI:15378"/>
        <dbReference type="ChEBI" id="CHEBI:43474"/>
        <dbReference type="ChEBI" id="CHEBI:57783"/>
        <dbReference type="ChEBI" id="CHEBI:64076"/>
        <dbReference type="ChEBI" id="CHEBI:456215"/>
        <dbReference type="ChEBI" id="CHEBI:456216"/>
        <dbReference type="EC" id="4.2.1.136"/>
    </reaction>
</comment>
<dbReference type="EC" id="4.2.1.136" evidence="19"/>
<comment type="similarity">
    <text evidence="17">Belongs to the NnrD/CARKD family.</text>
</comment>
<feature type="binding site" evidence="18">
    <location>
        <position position="153"/>
    </location>
    <ligand>
        <name>(6S)-NADPHX</name>
        <dbReference type="ChEBI" id="CHEBI:64076"/>
    </ligand>
</feature>
<evidence type="ECO:0000256" key="13">
    <source>
        <dbReference type="ARBA" id="ARBA00023268"/>
    </source>
</evidence>
<dbReference type="KEGG" id="uru:DSM104443_02389"/>
<feature type="binding site" evidence="18">
    <location>
        <position position="120"/>
    </location>
    <ligand>
        <name>K(+)</name>
        <dbReference type="ChEBI" id="CHEBI:29103"/>
    </ligand>
</feature>
<dbReference type="GO" id="GO:0052856">
    <property type="term" value="F:NAD(P)HX epimerase activity"/>
    <property type="evidence" value="ECO:0007669"/>
    <property type="project" value="UniProtKB-UniRule"/>
</dbReference>
<dbReference type="InterPro" id="IPR000631">
    <property type="entry name" value="CARKD"/>
</dbReference>
<evidence type="ECO:0000259" key="20">
    <source>
        <dbReference type="PROSITE" id="PS51383"/>
    </source>
</evidence>
<evidence type="ECO:0000256" key="3">
    <source>
        <dbReference type="ARBA" id="ARBA00006001"/>
    </source>
</evidence>
<dbReference type="PANTHER" id="PTHR12592:SF0">
    <property type="entry name" value="ATP-DEPENDENT (S)-NAD(P)H-HYDRATE DEHYDRATASE"/>
    <property type="match status" value="1"/>
</dbReference>
<sequence length="483" mass="48776">MSAPALLNNAELRVVEQRFRDASPPLMERAGRASAVLAASIAGERGGPIVIVAGPGNNGGDAWVAAQHLAQSFHRVTVFDVMGTAPRASEAVAAKAAYGAGGGTVVREWPASVRPSLVIDGVLGIGSTRVPEGAIAAAIERINASGARVLALDIASGIDADTGVARGAAVRADDTLTFIAMKPGLFTGDGVEHSGVVHLDDLDLGAELGESRGMLLEWEAVRAWLEPRRANAHKGSHGTLGILGGAAGMTGAAILAGRAALRTGAGKVLVGLYDERAPAFDPEAPELMLRKPADVLDADALVAGPGSGSSPALATAIAFEKPIVLDADSLNDLAKNAAHRKPLKARKAATILTPHPGEAARLLNTDTKAIQADRIASALRMAEEFNAHVVLKGAGSIVAHPDGTYAINTTGNPGLASGGTGDALAGMIGAMLCQGLDAPRALAFAVCLHGAAADACVARGVGPVGLTASDVILEARALVNSEP</sequence>
<keyword evidence="8 17" id="KW-0521">NADP</keyword>
<name>A0A6M4GXU5_9PROT</name>
<dbReference type="PANTHER" id="PTHR12592">
    <property type="entry name" value="ATP-DEPENDENT (S)-NAD(P)H-HYDRATE DEHYDRATASE FAMILY MEMBER"/>
    <property type="match status" value="1"/>
</dbReference>
<dbReference type="Pfam" id="PF03853">
    <property type="entry name" value="YjeF_N"/>
    <property type="match status" value="1"/>
</dbReference>
<comment type="function">
    <text evidence="14 19">Bifunctional enzyme that catalyzes the epimerization of the S- and R-forms of NAD(P)HX and the dehydration of the S-form of NAD(P)HX at the expense of ADP, which is converted to AMP. This allows the repair of both epimers of NAD(P)HX, a damaged form of NAD(P)H that is a result of enzymatic or heat-dependent hydration.</text>
</comment>
<evidence type="ECO:0000256" key="19">
    <source>
        <dbReference type="PIRNR" id="PIRNR017184"/>
    </source>
</evidence>
<keyword evidence="7 17" id="KW-0067">ATP-binding</keyword>
<evidence type="ECO:0000256" key="6">
    <source>
        <dbReference type="ARBA" id="ARBA00022741"/>
    </source>
</evidence>
<dbReference type="GO" id="GO:0110051">
    <property type="term" value="P:metabolite repair"/>
    <property type="evidence" value="ECO:0007669"/>
    <property type="project" value="TreeGrafter"/>
</dbReference>
<dbReference type="PROSITE" id="PS51385">
    <property type="entry name" value="YJEF_N"/>
    <property type="match status" value="1"/>
</dbReference>
<dbReference type="InterPro" id="IPR004443">
    <property type="entry name" value="YjeF_N_dom"/>
</dbReference>
<dbReference type="NCBIfam" id="TIGR00197">
    <property type="entry name" value="yjeF_nterm"/>
    <property type="match status" value="1"/>
</dbReference>
<feature type="domain" description="YjeF C-terminal" evidence="20">
    <location>
        <begin position="217"/>
        <end position="482"/>
    </location>
</feature>
<dbReference type="HAMAP" id="MF_01966">
    <property type="entry name" value="NADHX_epimerase"/>
    <property type="match status" value="1"/>
</dbReference>
<feature type="domain" description="YjeF N-terminal" evidence="21">
    <location>
        <begin position="7"/>
        <end position="210"/>
    </location>
</feature>
<evidence type="ECO:0000256" key="17">
    <source>
        <dbReference type="HAMAP-Rule" id="MF_01965"/>
    </source>
</evidence>
<organism evidence="22 23">
    <name type="scientific">Usitatibacter rugosus</name>
    <dbReference type="NCBI Taxonomy" id="2732067"/>
    <lineage>
        <taxon>Bacteria</taxon>
        <taxon>Pseudomonadati</taxon>
        <taxon>Pseudomonadota</taxon>
        <taxon>Betaproteobacteria</taxon>
        <taxon>Nitrosomonadales</taxon>
        <taxon>Usitatibacteraceae</taxon>
        <taxon>Usitatibacter</taxon>
    </lineage>
</organism>
<keyword evidence="23" id="KW-1185">Reference proteome</keyword>
<protein>
    <recommendedName>
        <fullName evidence="19">Bifunctional NAD(P)H-hydrate repair enzyme</fullName>
    </recommendedName>
    <alternativeName>
        <fullName evidence="19">Nicotinamide nucleotide repair protein</fullName>
    </alternativeName>
    <domain>
        <recommendedName>
            <fullName evidence="19">ADP-dependent (S)-NAD(P)H-hydrate dehydratase</fullName>
            <ecNumber evidence="19">4.2.1.136</ecNumber>
        </recommendedName>
        <alternativeName>
            <fullName evidence="19">ADP-dependent NAD(P)HX dehydratase</fullName>
        </alternativeName>
    </domain>
    <domain>
        <recommendedName>
            <fullName evidence="19">NAD(P)H-hydrate epimerase</fullName>
            <ecNumber evidence="19">5.1.99.6</ecNumber>
        </recommendedName>
    </domain>
</protein>
<keyword evidence="12 17" id="KW-0456">Lyase</keyword>
<dbReference type="Gene3D" id="3.40.1190.20">
    <property type="match status" value="1"/>
</dbReference>
<evidence type="ECO:0000256" key="1">
    <source>
        <dbReference type="ARBA" id="ARBA00000013"/>
    </source>
</evidence>
<feature type="binding site" evidence="17">
    <location>
        <position position="422"/>
    </location>
    <ligand>
        <name>(6S)-NADPHX</name>
        <dbReference type="ChEBI" id="CHEBI:64076"/>
    </ligand>
</feature>
<dbReference type="AlphaFoldDB" id="A0A6M4GXU5"/>
<comment type="function">
    <text evidence="18">Catalyzes the epimerization of the S- and R-forms of NAD(P)HX, a damaged form of NAD(P)H that is a result of enzymatic or heat-dependent hydration. This is a prerequisite for the S-specific NAD(P)H-hydrate dehydratase to allow the repair of both epimers of NAD(P)HX.</text>
</comment>
<accession>A0A6M4GXU5</accession>
<dbReference type="GO" id="GO:0005524">
    <property type="term" value="F:ATP binding"/>
    <property type="evidence" value="ECO:0007669"/>
    <property type="project" value="UniProtKB-UniRule"/>
</dbReference>
<evidence type="ECO:0000256" key="7">
    <source>
        <dbReference type="ARBA" id="ARBA00022840"/>
    </source>
</evidence>
<dbReference type="EC" id="5.1.99.6" evidence="19"/>
<evidence type="ECO:0000313" key="22">
    <source>
        <dbReference type="EMBL" id="QJR11314.1"/>
    </source>
</evidence>
<feature type="binding site" evidence="17">
    <location>
        <position position="306"/>
    </location>
    <ligand>
        <name>(6S)-NADPHX</name>
        <dbReference type="ChEBI" id="CHEBI:64076"/>
    </ligand>
</feature>
<keyword evidence="11 18" id="KW-0413">Isomerase</keyword>
<evidence type="ECO:0000259" key="21">
    <source>
        <dbReference type="PROSITE" id="PS51385"/>
    </source>
</evidence>